<protein>
    <recommendedName>
        <fullName evidence="3">Initiator Rep protein domain-containing protein</fullName>
    </recommendedName>
</protein>
<reference evidence="1" key="1">
    <citation type="submission" date="2021-07" db="EMBL/GenBank/DDBJ databases">
        <title>Shewanella sp. YLB-07 whole genome sequence.</title>
        <authorList>
            <person name="Yu L."/>
        </authorList>
    </citation>
    <scope>NUCLEOTIDE SEQUENCE</scope>
    <source>
        <strain evidence="1">YLB-08</strain>
    </source>
</reference>
<accession>A0ABX6V2G8</accession>
<dbReference type="EMBL" id="CP045503">
    <property type="protein sequence ID" value="QPG56571.1"/>
    <property type="molecule type" value="Genomic_DNA"/>
</dbReference>
<keyword evidence="2" id="KW-1185">Reference proteome</keyword>
<gene>
    <name evidence="1" type="ORF">FM038_003375</name>
</gene>
<proteinExistence type="predicted"/>
<dbReference type="RefSeq" id="WP_142871952.1">
    <property type="nucleotide sequence ID" value="NZ_CP045503.2"/>
</dbReference>
<evidence type="ECO:0008006" key="3">
    <source>
        <dbReference type="Google" id="ProtNLM"/>
    </source>
</evidence>
<sequence>MTTLKSAKNDLVRAPAAKFLSDKTKQLTVEEAKCFTKEILINERSTKLNLMLMMHKRGFAVLGYKDFKSYVTKELPMTYDAVIKQMVAAEVAAELFGLEYVGFYSDSAMRTLRALGFKNQIRIVCHLKKKLNKKIDENFTQIELTKKAIEVALVELSGGEKNLIKQLNSKLPAEDSEPNYHEFPYDNLAIFEPYVEEEYIQLHGFSRWDERSLPLLKRDELLEHEEKYLDDILQVKWSLSDMLNHVQSYHPLKFDEMKHKCMQGHHMASDFLVSIYFPDIPDIPDIPDGEEDCSLDDILGGDFFSDAGDKKVKREYGEMRKKIKKSLIHKIYNIFQRKNPKAAVLMAIADELDLEELNDAQAYLSLLYDDRLEGSDDDDGFDLQGDE</sequence>
<evidence type="ECO:0000313" key="2">
    <source>
        <dbReference type="Proteomes" id="UP000316416"/>
    </source>
</evidence>
<dbReference type="Proteomes" id="UP000316416">
    <property type="component" value="Chromosome"/>
</dbReference>
<evidence type="ECO:0000313" key="1">
    <source>
        <dbReference type="EMBL" id="QPG56571.1"/>
    </source>
</evidence>
<organism evidence="1 2">
    <name type="scientific">Shewanella eurypsychrophilus</name>
    <dbReference type="NCBI Taxonomy" id="2593656"/>
    <lineage>
        <taxon>Bacteria</taxon>
        <taxon>Pseudomonadati</taxon>
        <taxon>Pseudomonadota</taxon>
        <taxon>Gammaproteobacteria</taxon>
        <taxon>Alteromonadales</taxon>
        <taxon>Shewanellaceae</taxon>
        <taxon>Shewanella</taxon>
    </lineage>
</organism>
<name>A0ABX6V2G8_9GAMM</name>